<dbReference type="RefSeq" id="XP_030745890.1">
    <property type="nucleotide sequence ID" value="XM_030890030.1"/>
</dbReference>
<dbReference type="InParanoid" id="A0A6J2X4F1"/>
<dbReference type="GeneID" id="115874753"/>
<sequence>MDEFIGNVAKLLSSTVIVRISSYPSFAIEIFLALTVCVVHFLLIFEINTLVRRTNAKTGARLRFRHAAKESMTSFHSLVTLQTTQVFQKKAESFQKQPQVYEAAIHRLPAKKFSRSNFGWMLSKGDSILKHNFHDRVEHLLSISPSEYVRRDKERKSKEQGLRSCIQSLTSLLEKALNNDTLEIQDMSKDDIKRSINTLKENFENQLNNDYQLSEFPSPSLQSLIAQSTARNALRDSLSPNLISSIYRASHLRISNSNFDNRSQKRREMKERKSRKGSNLSLKSSDSLDELFRKVSNEFFRDEKMEKIEPRPVSAC</sequence>
<evidence type="ECO:0000256" key="2">
    <source>
        <dbReference type="SAM" id="Phobius"/>
    </source>
</evidence>
<keyword evidence="3" id="KW-1185">Reference proteome</keyword>
<feature type="compositionally biased region" description="Basic and acidic residues" evidence="1">
    <location>
        <begin position="262"/>
        <end position="271"/>
    </location>
</feature>
<dbReference type="OrthoDB" id="6717296at2759"/>
<keyword evidence="2" id="KW-1133">Transmembrane helix</keyword>
<evidence type="ECO:0000256" key="1">
    <source>
        <dbReference type="SAM" id="MobiDB-lite"/>
    </source>
</evidence>
<feature type="transmembrane region" description="Helical" evidence="2">
    <location>
        <begin position="20"/>
        <end position="45"/>
    </location>
</feature>
<dbReference type="KEGG" id="soy:115874753"/>
<reference evidence="4" key="1">
    <citation type="submission" date="2025-08" db="UniProtKB">
        <authorList>
            <consortium name="RefSeq"/>
        </authorList>
    </citation>
    <scope>IDENTIFICATION</scope>
    <source>
        <tissue evidence="4">Gonads</tissue>
    </source>
</reference>
<dbReference type="Proteomes" id="UP000504635">
    <property type="component" value="Unplaced"/>
</dbReference>
<proteinExistence type="predicted"/>
<evidence type="ECO:0000313" key="3">
    <source>
        <dbReference type="Proteomes" id="UP000504635"/>
    </source>
</evidence>
<gene>
    <name evidence="4" type="primary">LOC115874753</name>
</gene>
<organism evidence="3 4">
    <name type="scientific">Sitophilus oryzae</name>
    <name type="common">Rice weevil</name>
    <name type="synonym">Curculio oryzae</name>
    <dbReference type="NCBI Taxonomy" id="7048"/>
    <lineage>
        <taxon>Eukaryota</taxon>
        <taxon>Metazoa</taxon>
        <taxon>Ecdysozoa</taxon>
        <taxon>Arthropoda</taxon>
        <taxon>Hexapoda</taxon>
        <taxon>Insecta</taxon>
        <taxon>Pterygota</taxon>
        <taxon>Neoptera</taxon>
        <taxon>Endopterygota</taxon>
        <taxon>Coleoptera</taxon>
        <taxon>Polyphaga</taxon>
        <taxon>Cucujiformia</taxon>
        <taxon>Curculionidae</taxon>
        <taxon>Dryophthorinae</taxon>
        <taxon>Sitophilus</taxon>
    </lineage>
</organism>
<feature type="region of interest" description="Disordered" evidence="1">
    <location>
        <begin position="257"/>
        <end position="282"/>
    </location>
</feature>
<keyword evidence="2" id="KW-0472">Membrane</keyword>
<name>A0A6J2X4F1_SITOR</name>
<dbReference type="AlphaFoldDB" id="A0A6J2X4F1"/>
<protein>
    <submittedName>
        <fullName evidence="4">Uncharacterized protein LOC115874753 isoform X1</fullName>
    </submittedName>
</protein>
<evidence type="ECO:0000313" key="4">
    <source>
        <dbReference type="RefSeq" id="XP_030745890.1"/>
    </source>
</evidence>
<accession>A0A6J2X4F1</accession>
<keyword evidence="2" id="KW-0812">Transmembrane</keyword>